<evidence type="ECO:0000313" key="2">
    <source>
        <dbReference type="EMBL" id="OIR00737.1"/>
    </source>
</evidence>
<dbReference type="AlphaFoldDB" id="A0A1J5RX38"/>
<dbReference type="InterPro" id="IPR017853">
    <property type="entry name" value="GH"/>
</dbReference>
<dbReference type="EMBL" id="MLJW01000092">
    <property type="protein sequence ID" value="OIR00737.1"/>
    <property type="molecule type" value="Genomic_DNA"/>
</dbReference>
<dbReference type="Pfam" id="PF18962">
    <property type="entry name" value="Por_Secre_tail"/>
    <property type="match status" value="1"/>
</dbReference>
<accession>A0A1J5RX38</accession>
<proteinExistence type="predicted"/>
<evidence type="ECO:0000259" key="1">
    <source>
        <dbReference type="Pfam" id="PF18962"/>
    </source>
</evidence>
<reference evidence="2" key="1">
    <citation type="submission" date="2016-10" db="EMBL/GenBank/DDBJ databases">
        <title>Sequence of Gallionella enrichment culture.</title>
        <authorList>
            <person name="Poehlein A."/>
            <person name="Muehling M."/>
            <person name="Daniel R."/>
        </authorList>
    </citation>
    <scope>NUCLEOTIDE SEQUENCE</scope>
</reference>
<dbReference type="NCBIfam" id="TIGR04183">
    <property type="entry name" value="Por_Secre_tail"/>
    <property type="match status" value="1"/>
</dbReference>
<gene>
    <name evidence="2" type="ORF">GALL_172620</name>
</gene>
<dbReference type="Gene3D" id="3.20.20.80">
    <property type="entry name" value="Glycosidases"/>
    <property type="match status" value="1"/>
</dbReference>
<sequence>MKVAFIITISLFISFSGISQDSSAIHRKIPIDGNRWYQLTNAEYGLQALTDGDTINNVFTGWGKIINYYDSYYPVIDGESITIDSIRMFDRTGPIAVPTTLFAIDSNWNRIKIATYSGGFYNQWIGPYPNRSTTFKLDTAVKNIRYLMLTNGDDYPVELELYGYYKSPNPIPSLNKKSVKLGNVFGVNGYEWNFENPLTDPTIIDSTLLKPIKTFTGFRHYMDWQKLEATQNSYTYNPTRSGGWNYDTIYAVCKSNDITVLADLKTQPIWMQNTWPSNLINEENVPVVYGKNFADPNSYLEQAKVAFQYVARYGSNALVDRSLLSVNSTPRWTGDKINTIRVGLNTIKYIECDNERDKWWKGRNAYQTGREYAANLSAFYDGNKNTMGAGVGVKNADTAMKVVMCGVADPSTDYFRGIIDWCKEFRGYKTDGKINICFDIVNYHYYSKDINNTTGTAPELSKTDSIAKAFINMVHQYAYDMPVWVTESGYDLNQNSTLRAIPIGNKSPQITQADWLLRTSLLYARCGVERLFFYQLYDNDTSSNNYSTCGLLNNNSSRRPAADFIYQVNKMFGNYFYQQTLNADPVVDKYSDSTNAMYVIYVPDQIGRTTNYTLQLSSGDSAFVYTPTPGADTMSVIKYKIINGTITVAASETPVFVTTKNAAPVTNSNNRYKLYPNPGNHFVMIDSLYNNSSISLINSSGQLIKTEKNSNTAYKMNLPNIVAGMYYIKIEDAYGTHCLPFIKTNQ</sequence>
<name>A0A1J5RX38_9ZZZZ</name>
<dbReference type="SUPFAM" id="SSF51445">
    <property type="entry name" value="(Trans)glycosidases"/>
    <property type="match status" value="1"/>
</dbReference>
<dbReference type="InterPro" id="IPR026444">
    <property type="entry name" value="Secre_tail"/>
</dbReference>
<protein>
    <recommendedName>
        <fullName evidence="1">Secretion system C-terminal sorting domain-containing protein</fullName>
    </recommendedName>
</protein>
<organism evidence="2">
    <name type="scientific">mine drainage metagenome</name>
    <dbReference type="NCBI Taxonomy" id="410659"/>
    <lineage>
        <taxon>unclassified sequences</taxon>
        <taxon>metagenomes</taxon>
        <taxon>ecological metagenomes</taxon>
    </lineage>
</organism>
<comment type="caution">
    <text evidence="2">The sequence shown here is derived from an EMBL/GenBank/DDBJ whole genome shotgun (WGS) entry which is preliminary data.</text>
</comment>
<feature type="domain" description="Secretion system C-terminal sorting" evidence="1">
    <location>
        <begin position="674"/>
        <end position="733"/>
    </location>
</feature>